<evidence type="ECO:0000259" key="2">
    <source>
        <dbReference type="Pfam" id="PF14028"/>
    </source>
</evidence>
<dbReference type="Proteomes" id="UP000189739">
    <property type="component" value="Unassembled WGS sequence"/>
</dbReference>
<accession>A0A1S9PGA5</accession>
<keyword evidence="4" id="KW-1185">Reference proteome</keyword>
<gene>
    <name evidence="3" type="ORF">BC343_27050</name>
</gene>
<dbReference type="Pfam" id="PF14028">
    <property type="entry name" value="Lant_dehydr_C"/>
    <property type="match status" value="1"/>
</dbReference>
<dbReference type="Pfam" id="PF04738">
    <property type="entry name" value="Lant_dehydr_N"/>
    <property type="match status" value="2"/>
</dbReference>
<dbReference type="NCBIfam" id="TIGR03891">
    <property type="entry name" value="thiopep_ocin"/>
    <property type="match status" value="1"/>
</dbReference>
<evidence type="ECO:0008006" key="5">
    <source>
        <dbReference type="Google" id="ProtNLM"/>
    </source>
</evidence>
<feature type="domain" description="Lantibiotic dehydratase N-terminal" evidence="1">
    <location>
        <begin position="32"/>
        <end position="214"/>
    </location>
</feature>
<dbReference type="OrthoDB" id="1273722at2"/>
<dbReference type="AlphaFoldDB" id="A0A1S9PGA5"/>
<proteinExistence type="predicted"/>
<dbReference type="RefSeq" id="WP_078347964.1">
    <property type="nucleotide sequence ID" value="NZ_MBTF01000010.1"/>
</dbReference>
<evidence type="ECO:0000313" key="3">
    <source>
        <dbReference type="EMBL" id="OOQ59991.1"/>
    </source>
</evidence>
<dbReference type="STRING" id="1792845.BC343_27050"/>
<evidence type="ECO:0000259" key="1">
    <source>
        <dbReference type="Pfam" id="PF04738"/>
    </source>
</evidence>
<dbReference type="InterPro" id="IPR006827">
    <property type="entry name" value="Lant_deHydtase_N"/>
</dbReference>
<feature type="domain" description="Thiopeptide-type bacteriocin biosynthesis" evidence="2">
    <location>
        <begin position="697"/>
        <end position="942"/>
    </location>
</feature>
<comment type="caution">
    <text evidence="3">The sequence shown here is derived from an EMBL/GenBank/DDBJ whole genome shotgun (WGS) entry which is preliminary data.</text>
</comment>
<protein>
    <recommendedName>
        <fullName evidence="5">Lantibiotic dehydratase</fullName>
    </recommendedName>
</protein>
<organism evidence="3 4">
    <name type="scientific">Mucilaginibacter pedocola</name>
    <dbReference type="NCBI Taxonomy" id="1792845"/>
    <lineage>
        <taxon>Bacteria</taxon>
        <taxon>Pseudomonadati</taxon>
        <taxon>Bacteroidota</taxon>
        <taxon>Sphingobacteriia</taxon>
        <taxon>Sphingobacteriales</taxon>
        <taxon>Sphingobacteriaceae</taxon>
        <taxon>Mucilaginibacter</taxon>
    </lineage>
</organism>
<sequence length="951" mass="105667">MDYKFREELFLRAPAYSFAAYDPGRLPEVLLDKAFQDAVYLASPGFYRVLETKAFEHGKLNGKERHTALKYYNRMSFRPVPYGSFASFTNLKWDKSGTTQLKAGRSKGKLHLLPDMEFLQATGAEASGKLALNPLLYRVGGQYRYIRSIPRGTKTYEFVLGAIDAEPYYEGLFKFLNGRLAGIEELIAYTRGITGCGEEEAGGQLEFMISEQILLLPQQRSPIGQAAGHRVAKGSVVKLARKYCPQVGEAIPRFYTALERPLLSGGPAFAVQDALGNAMVLLQKLSAPLVPAALQEFTKAFEGHFGLQQVPLLEALDPDTGIAYGGLAGVGLAGGLDGLPFPVAETPGASLHWTHVHRYLFARWQQDAGRDKYAPVQLDADDTALPAGAALLPPSTSIVFRETEEYILLEQAGGATATAMAGRFSPFSDTTRRLCRSIAAQEQAANPGIVFADIGQLSALHTDNINRRRPIYPYEIPLNVQSSMPGSRQLLPGGLYLSVRNGELLLFSKKLDKRVMPRLATAYNHRNTQLSVFRFLCDLQYQGTQAALAFDPEQYFPGLSFYPRFYTGRVILSLAKWHFTPAELRPLLNAGSEEALRCFRREYGLPQRVLLGGGDQQLAFDLAHAPEASFFLECLKGQGQVTLQEYLLPGRSVKCGYEPFAGQFLAFLHNGRASYRPMPGHVPQSGMPRAFPPGSTWLYLKLYCTPVSAERLLTEVFRPVLSAQSARLANWHFVRFTDSGHHIRLRVKVKAGSNVSFIESLQKAIREAGLEHLVQEFRADTYRPELERYHPKLMELAEDVFRESSGLAISFIGMGDTQRFHFALASAHAMIVAFLENDGAAFCEIMAESFLQEHRADKALKIALGNKFRGLRNLLGGTPVKEPAFHGLIETMSNIRDAATSLGAQAKQELLGSLVHMHLNRCFPAEQRKQELLVYYSLSKYLRSLTKRLQP</sequence>
<dbReference type="EMBL" id="MBTF01000010">
    <property type="protein sequence ID" value="OOQ59991.1"/>
    <property type="molecule type" value="Genomic_DNA"/>
</dbReference>
<feature type="domain" description="Lantibiotic dehydratase N-terminal" evidence="1">
    <location>
        <begin position="271"/>
        <end position="625"/>
    </location>
</feature>
<name>A0A1S9PGA5_9SPHI</name>
<evidence type="ECO:0000313" key="4">
    <source>
        <dbReference type="Proteomes" id="UP000189739"/>
    </source>
</evidence>
<dbReference type="InterPro" id="IPR023809">
    <property type="entry name" value="Thiopep_bacteriocin_synth_dom"/>
</dbReference>
<reference evidence="3 4" key="1">
    <citation type="submission" date="2016-07" db="EMBL/GenBank/DDBJ databases">
        <title>Genomic analysis of zinc-resistant bacterium Mucilaginibacter pedocola TBZ30.</title>
        <authorList>
            <person name="Huang J."/>
            <person name="Tang J."/>
        </authorList>
    </citation>
    <scope>NUCLEOTIDE SEQUENCE [LARGE SCALE GENOMIC DNA]</scope>
    <source>
        <strain evidence="3 4">TBZ30</strain>
    </source>
</reference>